<name>A0A7S2UEP3_9STRA</name>
<accession>A0A7S2UEP3</accession>
<evidence type="ECO:0000313" key="1">
    <source>
        <dbReference type="EMBL" id="CAD9816956.1"/>
    </source>
</evidence>
<protein>
    <submittedName>
        <fullName evidence="1">Uncharacterized protein</fullName>
    </submittedName>
</protein>
<dbReference type="EMBL" id="HBHQ01013200">
    <property type="protein sequence ID" value="CAD9816956.1"/>
    <property type="molecule type" value="Transcribed_RNA"/>
</dbReference>
<sequence>MSRNVKDFPGQKKHLSRCALRRLGVSEEDIRTGEILTAEIPPLGPWKTLSKEEKLLGYTKSRLSREKALKILGVTEEEIENKNRKRLGALGNTKEDRKRRVFGTLKSFPFAGIDTICSRLPMMTTRNP</sequence>
<proteinExistence type="predicted"/>
<organism evidence="1">
    <name type="scientific">Attheya septentrionalis</name>
    <dbReference type="NCBI Taxonomy" id="420275"/>
    <lineage>
        <taxon>Eukaryota</taxon>
        <taxon>Sar</taxon>
        <taxon>Stramenopiles</taxon>
        <taxon>Ochrophyta</taxon>
        <taxon>Bacillariophyta</taxon>
        <taxon>Coscinodiscophyceae</taxon>
        <taxon>Chaetocerotophycidae</taxon>
        <taxon>Chaetocerotales</taxon>
        <taxon>Attheyaceae</taxon>
        <taxon>Attheya</taxon>
    </lineage>
</organism>
<gene>
    <name evidence="1" type="ORF">ASEP1449_LOCUS8788</name>
</gene>
<dbReference type="AlphaFoldDB" id="A0A7S2UEP3"/>
<reference evidence="1" key="1">
    <citation type="submission" date="2021-01" db="EMBL/GenBank/DDBJ databases">
        <authorList>
            <person name="Corre E."/>
            <person name="Pelletier E."/>
            <person name="Niang G."/>
            <person name="Scheremetjew M."/>
            <person name="Finn R."/>
            <person name="Kale V."/>
            <person name="Holt S."/>
            <person name="Cochrane G."/>
            <person name="Meng A."/>
            <person name="Brown T."/>
            <person name="Cohen L."/>
        </authorList>
    </citation>
    <scope>NUCLEOTIDE SEQUENCE</scope>
    <source>
        <strain evidence="1">CCMP2084</strain>
    </source>
</reference>